<reference evidence="1 2" key="1">
    <citation type="submission" date="2012-08" db="EMBL/GenBank/DDBJ databases">
        <title>Oryza genome evolution.</title>
        <authorList>
            <person name="Wing R.A."/>
        </authorList>
    </citation>
    <scope>NUCLEOTIDE SEQUENCE</scope>
</reference>
<reference evidence="2" key="2">
    <citation type="submission" date="2013-12" db="EMBL/GenBank/DDBJ databases">
        <authorList>
            <person name="Yu Y."/>
            <person name="Lee S."/>
            <person name="de Baynast K."/>
            <person name="Wissotski M."/>
            <person name="Liu L."/>
            <person name="Talag J."/>
            <person name="Goicoechea J."/>
            <person name="Angelova A."/>
            <person name="Jetty R."/>
            <person name="Kudrna D."/>
            <person name="Golser W."/>
            <person name="Rivera L."/>
            <person name="Zhang J."/>
            <person name="Wing R."/>
        </authorList>
    </citation>
    <scope>NUCLEOTIDE SEQUENCE</scope>
</reference>
<proteinExistence type="predicted"/>
<dbReference type="EnsemblPlants" id="LPERR12G07570.1">
    <property type="protein sequence ID" value="LPERR12G07570.1"/>
    <property type="gene ID" value="LPERR12G07570"/>
</dbReference>
<dbReference type="AlphaFoldDB" id="A0A0D9XYI4"/>
<evidence type="ECO:0000313" key="2">
    <source>
        <dbReference type="Proteomes" id="UP000032180"/>
    </source>
</evidence>
<sequence>MPKVEPKWNEWFNRVQKTYRTFWGQIGIEQCLDLSTVDYEKDELILTAAPYFWSNSLNAFMFGKR</sequence>
<protein>
    <submittedName>
        <fullName evidence="1">Uncharacterized protein</fullName>
    </submittedName>
</protein>
<reference evidence="1" key="3">
    <citation type="submission" date="2015-04" db="UniProtKB">
        <authorList>
            <consortium name="EnsemblPlants"/>
        </authorList>
    </citation>
    <scope>IDENTIFICATION</scope>
</reference>
<accession>A0A0D9XYI4</accession>
<dbReference type="STRING" id="77586.A0A0D9XYI4"/>
<dbReference type="Proteomes" id="UP000032180">
    <property type="component" value="Chromosome 12"/>
</dbReference>
<evidence type="ECO:0000313" key="1">
    <source>
        <dbReference type="EnsemblPlants" id="LPERR12G07570.1"/>
    </source>
</evidence>
<organism evidence="1 2">
    <name type="scientific">Leersia perrieri</name>
    <dbReference type="NCBI Taxonomy" id="77586"/>
    <lineage>
        <taxon>Eukaryota</taxon>
        <taxon>Viridiplantae</taxon>
        <taxon>Streptophyta</taxon>
        <taxon>Embryophyta</taxon>
        <taxon>Tracheophyta</taxon>
        <taxon>Spermatophyta</taxon>
        <taxon>Magnoliopsida</taxon>
        <taxon>Liliopsida</taxon>
        <taxon>Poales</taxon>
        <taxon>Poaceae</taxon>
        <taxon>BOP clade</taxon>
        <taxon>Oryzoideae</taxon>
        <taxon>Oryzeae</taxon>
        <taxon>Oryzinae</taxon>
        <taxon>Leersia</taxon>
    </lineage>
</organism>
<dbReference type="HOGENOM" id="CLU_2852888_0_0_1"/>
<dbReference type="Gramene" id="LPERR12G07570.1">
    <property type="protein sequence ID" value="LPERR12G07570.1"/>
    <property type="gene ID" value="LPERR12G07570"/>
</dbReference>
<name>A0A0D9XYI4_9ORYZ</name>
<keyword evidence="2" id="KW-1185">Reference proteome</keyword>